<accession>A0A2H4VNV8</accession>
<reference evidence="1 2" key="1">
    <citation type="submission" date="2016-10" db="EMBL/GenBank/DDBJ databases">
        <title>Comparative genomics between deep and shallow subseafloor isolates.</title>
        <authorList>
            <person name="Ishii S."/>
            <person name="Miller J.R."/>
            <person name="Sutton G."/>
            <person name="Suzuki S."/>
            <person name="Methe B."/>
            <person name="Inagaki F."/>
            <person name="Imachi H."/>
        </authorList>
    </citation>
    <scope>NUCLEOTIDE SEQUENCE [LARGE SCALE GENOMIC DNA]</scope>
    <source>
        <strain evidence="1 2">A8p</strain>
    </source>
</reference>
<evidence type="ECO:0000313" key="1">
    <source>
        <dbReference type="EMBL" id="AUB59762.1"/>
    </source>
</evidence>
<name>A0A2H4VNV8_9EURY</name>
<evidence type="ECO:0000313" key="2">
    <source>
        <dbReference type="Proteomes" id="UP000232631"/>
    </source>
</evidence>
<organism evidence="1 2">
    <name type="scientific">Methanobacterium subterraneum</name>
    <dbReference type="NCBI Taxonomy" id="59277"/>
    <lineage>
        <taxon>Archaea</taxon>
        <taxon>Methanobacteriati</taxon>
        <taxon>Methanobacteriota</taxon>
        <taxon>Methanomada group</taxon>
        <taxon>Methanobacteria</taxon>
        <taxon>Methanobacteriales</taxon>
        <taxon>Methanobacteriaceae</taxon>
        <taxon>Methanobacterium</taxon>
    </lineage>
</organism>
<dbReference type="EMBL" id="CP017768">
    <property type="protein sequence ID" value="AUB59762.1"/>
    <property type="molecule type" value="Genomic_DNA"/>
</dbReference>
<sequence>MDTLEILGLKDGFKYDYHAQDQKLENFSKSKSIFNKKMKKIDYFVIVWFSEVNLLNFREKIIILINTVWLTDWYNGKYKNHRNSHIYMSKGICK</sequence>
<keyword evidence="2" id="KW-1185">Reference proteome</keyword>
<dbReference type="KEGG" id="msub:BK009_03175"/>
<protein>
    <submittedName>
        <fullName evidence="1">Uncharacterized protein</fullName>
    </submittedName>
</protein>
<dbReference type="Proteomes" id="UP000232631">
    <property type="component" value="Chromosome"/>
</dbReference>
<dbReference type="AlphaFoldDB" id="A0A2H4VNV8"/>
<proteinExistence type="predicted"/>
<gene>
    <name evidence="1" type="ORF">BK009_03175</name>
</gene>